<protein>
    <submittedName>
        <fullName evidence="1">Anti-CBASS protein Acb1 family protein</fullName>
    </submittedName>
</protein>
<name>A0ACD5G662_9SPIR</name>
<keyword evidence="1" id="KW-0614">Plasmid</keyword>
<evidence type="ECO:0000313" key="1">
    <source>
        <dbReference type="EMBL" id="XOU09001.1"/>
    </source>
</evidence>
<keyword evidence="2" id="KW-1185">Reference proteome</keyword>
<dbReference type="Proteomes" id="UP001305925">
    <property type="component" value="Plasmid cp32-12"/>
</dbReference>
<accession>A0ACD5G662</accession>
<dbReference type="EMBL" id="CP179255">
    <property type="protein sequence ID" value="XOU09001.1"/>
    <property type="molecule type" value="Genomic_DNA"/>
</dbReference>
<gene>
    <name evidence="1" type="ORF">QIA00_05415</name>
</gene>
<organism evidence="1 2">
    <name type="scientific">Borreliella americana</name>
    <dbReference type="NCBI Taxonomy" id="478807"/>
    <lineage>
        <taxon>Bacteria</taxon>
        <taxon>Pseudomonadati</taxon>
        <taxon>Spirochaetota</taxon>
        <taxon>Spirochaetia</taxon>
        <taxon>Spirochaetales</taxon>
        <taxon>Borreliaceae</taxon>
        <taxon>Borreliella</taxon>
    </lineage>
</organism>
<evidence type="ECO:0000313" key="2">
    <source>
        <dbReference type="Proteomes" id="UP001305925"/>
    </source>
</evidence>
<reference evidence="1" key="1">
    <citation type="submission" date="2024-11" db="EMBL/GenBank/DDBJ databases">
        <title>Sequencing of Borrelia variable plasmids from multiple Borrelia sensu lato isolates.</title>
        <authorList>
            <person name="Mongodin E.F."/>
            <person name="Rudenko N."/>
            <person name="Fraser C.M."/>
            <person name="Schutzer S."/>
            <person name="Luft B."/>
            <person name="Morgan R."/>
            <person name="Casjens S."/>
            <person name="Qiu W."/>
        </authorList>
    </citation>
    <scope>NUCLEOTIDE SEQUENCE</scope>
    <source>
        <strain evidence="1">SCW30h</strain>
    </source>
</reference>
<geneLocation type="plasmid" evidence="1 2">
    <name>cp32-12</name>
</geneLocation>
<sequence length="406" mass="46744">MCNLRKAKLIDKISPLGLYQYSIFFRNYIENVAEDCLKNGLVLESVNRNVGDFELAGLKLQLKNALLNCIISYRFHGIGYVLVKTKDKLLDLEEAVNIELPIGFEYLDYEYIRDLGINFDYITYKVNNKGDSFDTVKIHKSRLIIYENFDYILKRYVPCYTESFLLDIYLFEKIYVEIEKRIENHNFLFYKDESLVQLQEALSSATTSLSALTHSSSNDKGNGILSSFLRKQNSNNHNKDISNLRSLNDSLAHELDRLKNNLNNEGMFYTATPSASLEVIKYDLSYLKEALALIKAKIGADTKEPLTRSFNEQAKGLGNDGKGDRSNYYDFLKGVQEQVENSCNIKLSNYFGLDMKFNSLVMLSEDQKVERDIKPIELYSKYSQLIQNSSFNDEELAILKGKLFSF</sequence>
<proteinExistence type="predicted"/>